<feature type="transmembrane region" description="Helical" evidence="1">
    <location>
        <begin position="30"/>
        <end position="53"/>
    </location>
</feature>
<dbReference type="STRING" id="906968.Trebr_0923"/>
<proteinExistence type="predicted"/>
<accession>F4LJG4</accession>
<evidence type="ECO:0000313" key="3">
    <source>
        <dbReference type="Proteomes" id="UP000006546"/>
    </source>
</evidence>
<organism evidence="2 3">
    <name type="scientific">Treponema brennaborense (strain DSM 12168 / CIP 105900 / DD5/3)</name>
    <dbReference type="NCBI Taxonomy" id="906968"/>
    <lineage>
        <taxon>Bacteria</taxon>
        <taxon>Pseudomonadati</taxon>
        <taxon>Spirochaetota</taxon>
        <taxon>Spirochaetia</taxon>
        <taxon>Spirochaetales</taxon>
        <taxon>Treponemataceae</taxon>
        <taxon>Treponema</taxon>
    </lineage>
</organism>
<dbReference type="RefSeq" id="WP_013758078.1">
    <property type="nucleotide sequence ID" value="NC_015500.1"/>
</dbReference>
<evidence type="ECO:0000256" key="1">
    <source>
        <dbReference type="SAM" id="Phobius"/>
    </source>
</evidence>
<sequence length="287" mass="32168">MDEQVSGTQHDEEEISLVDLFSVIIRYRKVIAVGTGIAVCAAALYLFVLPHIFPSLNKEKYEVQYALSVIRVPPSLNSEFPEVTKEVTKTDAFASRVFSLVNDPSFIAAVFKAYPFTDAKVKKLDPYEYNSYIRQTVLKESLNFELSDSTLLVTCMSSDIDSVKKFIIELVNALNTQLKSTLSPQFARISLKTENIISENRNFLESSTVDVQSLNSLLQIKSDLDVLIGTDQFVTVSSDAFVVGVPQKRMMNLVIVFFAAFFLFVFIAFLLNAVANKKKIRSVPKKS</sequence>
<keyword evidence="1" id="KW-0472">Membrane</keyword>
<keyword evidence="1" id="KW-1133">Transmembrane helix</keyword>
<dbReference type="Proteomes" id="UP000006546">
    <property type="component" value="Chromosome"/>
</dbReference>
<dbReference type="eggNOG" id="ENOG502ZME7">
    <property type="taxonomic scope" value="Bacteria"/>
</dbReference>
<dbReference type="KEGG" id="tbe:Trebr_0923"/>
<name>F4LJG4_TREBD</name>
<keyword evidence="1" id="KW-0812">Transmembrane</keyword>
<dbReference type="AlphaFoldDB" id="F4LJG4"/>
<keyword evidence="3" id="KW-1185">Reference proteome</keyword>
<reference evidence="3" key="1">
    <citation type="submission" date="2011-04" db="EMBL/GenBank/DDBJ databases">
        <title>The complete genome of Treponema brennaborense DSM 12168.</title>
        <authorList>
            <person name="Lucas S."/>
            <person name="Han J."/>
            <person name="Lapidus A."/>
            <person name="Bruce D."/>
            <person name="Goodwin L."/>
            <person name="Pitluck S."/>
            <person name="Peters L."/>
            <person name="Kyrpides N."/>
            <person name="Mavromatis K."/>
            <person name="Ivanova N."/>
            <person name="Mikhailova N."/>
            <person name="Pagani I."/>
            <person name="Teshima H."/>
            <person name="Detter J.C."/>
            <person name="Tapia R."/>
            <person name="Han C."/>
            <person name="Land M."/>
            <person name="Hauser L."/>
            <person name="Markowitz V."/>
            <person name="Cheng J.-F."/>
            <person name="Hugenholtz P."/>
            <person name="Woyke T."/>
            <person name="Wu D."/>
            <person name="Gronow S."/>
            <person name="Wellnitz S."/>
            <person name="Brambilla E."/>
            <person name="Klenk H.-P."/>
            <person name="Eisen J.A."/>
        </authorList>
    </citation>
    <scope>NUCLEOTIDE SEQUENCE [LARGE SCALE GENOMIC DNA]</scope>
    <source>
        <strain evidence="3">DSM 12168 / CIP 105900 / DD5/3</strain>
    </source>
</reference>
<evidence type="ECO:0000313" key="2">
    <source>
        <dbReference type="EMBL" id="AEE16359.1"/>
    </source>
</evidence>
<dbReference type="EMBL" id="CP002696">
    <property type="protein sequence ID" value="AEE16359.1"/>
    <property type="molecule type" value="Genomic_DNA"/>
</dbReference>
<gene>
    <name evidence="2" type="ordered locus">Trebr_0923</name>
</gene>
<dbReference type="HOGENOM" id="CLU_969564_0_0_12"/>
<protein>
    <submittedName>
        <fullName evidence="2">Lipopolysaccharide biosynthesis protein</fullName>
    </submittedName>
</protein>
<dbReference type="OrthoDB" id="358604at2"/>
<feature type="transmembrane region" description="Helical" evidence="1">
    <location>
        <begin position="253"/>
        <end position="275"/>
    </location>
</feature>